<accession>A0A317CD73</accession>
<comment type="caution">
    <text evidence="3">The sequence shown here is derived from an EMBL/GenBank/DDBJ whole genome shotgun (WGS) entry which is preliminary data.</text>
</comment>
<dbReference type="Pfam" id="PF13358">
    <property type="entry name" value="DDE_3"/>
    <property type="match status" value="1"/>
</dbReference>
<dbReference type="Gene3D" id="3.30.420.10">
    <property type="entry name" value="Ribonuclease H-like superfamily/Ribonuclease H"/>
    <property type="match status" value="1"/>
</dbReference>
<feature type="domain" description="Winged helix-turn helix" evidence="2">
    <location>
        <begin position="99"/>
        <end position="157"/>
    </location>
</feature>
<dbReference type="AlphaFoldDB" id="A0A317CD73"/>
<dbReference type="Pfam" id="PF13592">
    <property type="entry name" value="HTH_33"/>
    <property type="match status" value="1"/>
</dbReference>
<dbReference type="InterPro" id="IPR036397">
    <property type="entry name" value="RNaseH_sf"/>
</dbReference>
<dbReference type="Proteomes" id="UP000245539">
    <property type="component" value="Unassembled WGS sequence"/>
</dbReference>
<keyword evidence="4" id="KW-1185">Reference proteome</keyword>
<dbReference type="EMBL" id="QGKM01000037">
    <property type="protein sequence ID" value="PWQ96488.1"/>
    <property type="molecule type" value="Genomic_DNA"/>
</dbReference>
<dbReference type="SUPFAM" id="SSF46689">
    <property type="entry name" value="Homeodomain-like"/>
    <property type="match status" value="1"/>
</dbReference>
<protein>
    <submittedName>
        <fullName evidence="3">IS630 family transposase</fullName>
    </submittedName>
</protein>
<sequence length="347" mass="40324">MSKIDTRKQSTEVQQHNREQAIRLHLKGLSRADIAEIISVHKSTLSEWIALYNKGGLEALKIGQRGRRTGDGRKLTEAQESKLKETILGKYPDQMSLPFALWSSTAIRSAVETMWGIDMSHRTVCNYMKRWGFTPQKASKRAYERSDKATQEWLEETYPYIKKRAANFNAEVFWGDETGVSNQCQHTRGYAPKGQTPVIKTQAKRLRTNLISAVNNRGKLRFMMYRETMTSRVLIRFMRRLIKDTKRKVFLILDNLRVHHSKLVKAWLEKYKEQIEVFFLPPYTPDLNPDEYLNGDLKQHIKASSPAKTQAQLEKKVLGHLRRIQALPQRVMNYFRHPSIQYASSGI</sequence>
<evidence type="ECO:0000259" key="1">
    <source>
        <dbReference type="Pfam" id="PF13358"/>
    </source>
</evidence>
<dbReference type="PANTHER" id="PTHR46564">
    <property type="entry name" value="TRANSPOSASE"/>
    <property type="match status" value="1"/>
</dbReference>
<dbReference type="GO" id="GO:0003676">
    <property type="term" value="F:nucleic acid binding"/>
    <property type="evidence" value="ECO:0007669"/>
    <property type="project" value="InterPro"/>
</dbReference>
<dbReference type="Pfam" id="PF13384">
    <property type="entry name" value="HTH_23"/>
    <property type="match status" value="1"/>
</dbReference>
<gene>
    <name evidence="3" type="ORF">DKW60_13100</name>
</gene>
<dbReference type="InterPro" id="IPR047655">
    <property type="entry name" value="Transpos_IS630-like"/>
</dbReference>
<dbReference type="NCBIfam" id="NF033545">
    <property type="entry name" value="transpos_IS630"/>
    <property type="match status" value="1"/>
</dbReference>
<evidence type="ECO:0000259" key="2">
    <source>
        <dbReference type="Pfam" id="PF13592"/>
    </source>
</evidence>
<reference evidence="3 4" key="1">
    <citation type="submission" date="2018-05" db="EMBL/GenBank/DDBJ databases">
        <title>Leucothrix arctica sp. nov., isolated from Arctic seawater.</title>
        <authorList>
            <person name="Choi A."/>
            <person name="Baek K."/>
        </authorList>
    </citation>
    <scope>NUCLEOTIDE SEQUENCE [LARGE SCALE GENOMIC DNA]</scope>
    <source>
        <strain evidence="3 4">JCM 18388</strain>
    </source>
</reference>
<feature type="domain" description="Tc1-like transposase DDE" evidence="1">
    <location>
        <begin position="172"/>
        <end position="313"/>
    </location>
</feature>
<evidence type="ECO:0000313" key="3">
    <source>
        <dbReference type="EMBL" id="PWQ96488.1"/>
    </source>
</evidence>
<dbReference type="PANTHER" id="PTHR46564:SF1">
    <property type="entry name" value="TRANSPOSASE"/>
    <property type="match status" value="1"/>
</dbReference>
<name>A0A317CD73_9GAMM</name>
<dbReference type="InterPro" id="IPR038717">
    <property type="entry name" value="Tc1-like_DDE_dom"/>
</dbReference>
<dbReference type="InterPro" id="IPR025959">
    <property type="entry name" value="Winged_HTH_dom"/>
</dbReference>
<organism evidence="3 4">
    <name type="scientific">Leucothrix pacifica</name>
    <dbReference type="NCBI Taxonomy" id="1247513"/>
    <lineage>
        <taxon>Bacteria</taxon>
        <taxon>Pseudomonadati</taxon>
        <taxon>Pseudomonadota</taxon>
        <taxon>Gammaproteobacteria</taxon>
        <taxon>Thiotrichales</taxon>
        <taxon>Thiotrichaceae</taxon>
        <taxon>Leucothrix</taxon>
    </lineage>
</organism>
<evidence type="ECO:0000313" key="4">
    <source>
        <dbReference type="Proteomes" id="UP000245539"/>
    </source>
</evidence>
<proteinExistence type="predicted"/>
<dbReference type="InterPro" id="IPR009057">
    <property type="entry name" value="Homeodomain-like_sf"/>
</dbReference>
<dbReference type="RefSeq" id="WP_109838105.1">
    <property type="nucleotide sequence ID" value="NZ_QGKM01000037.1"/>
</dbReference>
<dbReference type="OrthoDB" id="5639505at2"/>